<comment type="caution">
    <text evidence="1">The sequence shown here is derived from an EMBL/GenBank/DDBJ whole genome shotgun (WGS) entry which is preliminary data.</text>
</comment>
<dbReference type="AlphaFoldDB" id="A0A8J4QBJ6"/>
<reference evidence="1" key="1">
    <citation type="submission" date="2020-03" db="EMBL/GenBank/DDBJ databases">
        <title>Castanea mollissima Vanexum genome sequencing.</title>
        <authorList>
            <person name="Staton M."/>
        </authorList>
    </citation>
    <scope>NUCLEOTIDE SEQUENCE</scope>
    <source>
        <tissue evidence="1">Leaf</tissue>
    </source>
</reference>
<evidence type="ECO:0000313" key="2">
    <source>
        <dbReference type="Proteomes" id="UP000737018"/>
    </source>
</evidence>
<organism evidence="1 2">
    <name type="scientific">Castanea mollissima</name>
    <name type="common">Chinese chestnut</name>
    <dbReference type="NCBI Taxonomy" id="60419"/>
    <lineage>
        <taxon>Eukaryota</taxon>
        <taxon>Viridiplantae</taxon>
        <taxon>Streptophyta</taxon>
        <taxon>Embryophyta</taxon>
        <taxon>Tracheophyta</taxon>
        <taxon>Spermatophyta</taxon>
        <taxon>Magnoliopsida</taxon>
        <taxon>eudicotyledons</taxon>
        <taxon>Gunneridae</taxon>
        <taxon>Pentapetalae</taxon>
        <taxon>rosids</taxon>
        <taxon>fabids</taxon>
        <taxon>Fagales</taxon>
        <taxon>Fagaceae</taxon>
        <taxon>Castanea</taxon>
    </lineage>
</organism>
<gene>
    <name evidence="1" type="ORF">CMV_026178</name>
</gene>
<name>A0A8J4QBJ6_9ROSI</name>
<evidence type="ECO:0000313" key="1">
    <source>
        <dbReference type="EMBL" id="KAF3947722.1"/>
    </source>
</evidence>
<dbReference type="EMBL" id="JRKL02007456">
    <property type="protein sequence ID" value="KAF3947722.1"/>
    <property type="molecule type" value="Genomic_DNA"/>
</dbReference>
<sequence length="91" mass="10401">MIFIIVSKPVEEQDQATNSPRNQLTKDSVRTLGNIMHSSLLCTIDNFKCWAKLCILHGWLLRLPQLRTSSNICLNVLSHCFGSNREANREM</sequence>
<keyword evidence="2" id="KW-1185">Reference proteome</keyword>
<protein>
    <submittedName>
        <fullName evidence="1">Uncharacterized protein</fullName>
    </submittedName>
</protein>
<proteinExistence type="predicted"/>
<accession>A0A8J4QBJ6</accession>
<dbReference type="Proteomes" id="UP000737018">
    <property type="component" value="Unassembled WGS sequence"/>
</dbReference>